<dbReference type="PANTHER" id="PTHR11527">
    <property type="entry name" value="HEAT-SHOCK PROTEIN 20 FAMILY MEMBER"/>
    <property type="match status" value="1"/>
</dbReference>
<proteinExistence type="inferred from homology"/>
<organism evidence="4 5">
    <name type="scientific">Flintibacter hominis</name>
    <dbReference type="NCBI Taxonomy" id="2763048"/>
    <lineage>
        <taxon>Bacteria</taxon>
        <taxon>Bacillati</taxon>
        <taxon>Bacillota</taxon>
        <taxon>Clostridia</taxon>
        <taxon>Eubacteriales</taxon>
        <taxon>Flintibacter</taxon>
    </lineage>
</organism>
<protein>
    <submittedName>
        <fullName evidence="4">Hsp20/alpha crystallin family protein</fullName>
    </submittedName>
</protein>
<evidence type="ECO:0000259" key="3">
    <source>
        <dbReference type="PROSITE" id="PS01031"/>
    </source>
</evidence>
<dbReference type="Gene3D" id="2.60.40.790">
    <property type="match status" value="1"/>
</dbReference>
<dbReference type="SUPFAM" id="SSF49764">
    <property type="entry name" value="HSP20-like chaperones"/>
    <property type="match status" value="1"/>
</dbReference>
<name>A0A8J6J980_9FIRM</name>
<dbReference type="CDD" id="cd06471">
    <property type="entry name" value="ACD_LpsHSP_like"/>
    <property type="match status" value="1"/>
</dbReference>
<dbReference type="RefSeq" id="WP_147570761.1">
    <property type="nucleotide sequence ID" value="NZ_JACOPO010000004.1"/>
</dbReference>
<dbReference type="PROSITE" id="PS01031">
    <property type="entry name" value="SHSP"/>
    <property type="match status" value="1"/>
</dbReference>
<dbReference type="AlphaFoldDB" id="A0A8J6J980"/>
<evidence type="ECO:0000313" key="5">
    <source>
        <dbReference type="Proteomes" id="UP000628736"/>
    </source>
</evidence>
<accession>A0A8J6J980</accession>
<dbReference type="InterPro" id="IPR002068">
    <property type="entry name" value="A-crystallin/Hsp20_dom"/>
</dbReference>
<dbReference type="EMBL" id="JACOPO010000004">
    <property type="protein sequence ID" value="MBC5722742.1"/>
    <property type="molecule type" value="Genomic_DNA"/>
</dbReference>
<keyword evidence="5" id="KW-1185">Reference proteome</keyword>
<sequence length="148" mass="17155">MSNNKYLAERLFDDFWGDGFPTAPMWTGHDPLYGKHVKNLMKTDVRETENSYELDIDLPGFQKEEMTVELRDGYLSIRAAKGLDKEEKDKKGTYIRQERYTGACSRSFYVGDVEPEEVSAKYEDGILKLTLPKKETKELPQHNRIAIQ</sequence>
<reference evidence="4" key="1">
    <citation type="submission" date="2020-08" db="EMBL/GenBank/DDBJ databases">
        <title>Genome public.</title>
        <authorList>
            <person name="Liu C."/>
            <person name="Sun Q."/>
        </authorList>
    </citation>
    <scope>NUCLEOTIDE SEQUENCE</scope>
    <source>
        <strain evidence="4">NSJ-23</strain>
    </source>
</reference>
<evidence type="ECO:0000313" key="4">
    <source>
        <dbReference type="EMBL" id="MBC5722742.1"/>
    </source>
</evidence>
<evidence type="ECO:0000256" key="2">
    <source>
        <dbReference type="RuleBase" id="RU003616"/>
    </source>
</evidence>
<dbReference type="InterPro" id="IPR031107">
    <property type="entry name" value="Small_HSP"/>
</dbReference>
<comment type="similarity">
    <text evidence="1 2">Belongs to the small heat shock protein (HSP20) family.</text>
</comment>
<dbReference type="InterPro" id="IPR008978">
    <property type="entry name" value="HSP20-like_chaperone"/>
</dbReference>
<dbReference type="Pfam" id="PF00011">
    <property type="entry name" value="HSP20"/>
    <property type="match status" value="1"/>
</dbReference>
<dbReference type="Proteomes" id="UP000628736">
    <property type="component" value="Unassembled WGS sequence"/>
</dbReference>
<comment type="caution">
    <text evidence="4">The sequence shown here is derived from an EMBL/GenBank/DDBJ whole genome shotgun (WGS) entry which is preliminary data.</text>
</comment>
<feature type="domain" description="SHSP" evidence="3">
    <location>
        <begin position="34"/>
        <end position="148"/>
    </location>
</feature>
<gene>
    <name evidence="4" type="ORF">H8S11_07940</name>
</gene>
<evidence type="ECO:0000256" key="1">
    <source>
        <dbReference type="PROSITE-ProRule" id="PRU00285"/>
    </source>
</evidence>